<accession>A0A498SVA4</accession>
<dbReference type="Gene3D" id="1.10.220.60">
    <property type="entry name" value="GRIP domain"/>
    <property type="match status" value="1"/>
</dbReference>
<dbReference type="PANTHER" id="PTHR23157:SF25">
    <property type="entry name" value="GRIP AND COILED-COIL DOMAIN-CONTAINING PROTEIN 1"/>
    <property type="match status" value="1"/>
</dbReference>
<reference evidence="8 9" key="1">
    <citation type="submission" date="2018-08" db="EMBL/GenBank/DDBJ databases">
        <authorList>
            <person name="Laetsch R D."/>
            <person name="Stevens L."/>
            <person name="Kumar S."/>
            <person name="Blaxter L. M."/>
        </authorList>
    </citation>
    <scope>NUCLEOTIDE SEQUENCE [LARGE SCALE GENOMIC DNA]</scope>
</reference>
<dbReference type="InterPro" id="IPR000237">
    <property type="entry name" value="GRIP_dom"/>
</dbReference>
<evidence type="ECO:0000313" key="8">
    <source>
        <dbReference type="EMBL" id="VBB34045.1"/>
    </source>
</evidence>
<evidence type="ECO:0000256" key="1">
    <source>
        <dbReference type="ARBA" id="ARBA00004184"/>
    </source>
</evidence>
<dbReference type="InterPro" id="IPR032023">
    <property type="entry name" value="GCC2_Rab_bind"/>
</dbReference>
<keyword evidence="9" id="KW-1185">Reference proteome</keyword>
<evidence type="ECO:0000259" key="7">
    <source>
        <dbReference type="PROSITE" id="PS50913"/>
    </source>
</evidence>
<dbReference type="Pfam" id="PF16704">
    <property type="entry name" value="Rab_bind"/>
    <property type="match status" value="1"/>
</dbReference>
<evidence type="ECO:0000256" key="6">
    <source>
        <dbReference type="SAM" id="Coils"/>
    </source>
</evidence>
<dbReference type="EMBL" id="UPTC01002978">
    <property type="protein sequence ID" value="VBB34045.1"/>
    <property type="molecule type" value="Genomic_DNA"/>
</dbReference>
<keyword evidence="4 6" id="KW-0175">Coiled coil</keyword>
<comment type="subcellular location">
    <subcellularLocation>
        <location evidence="2">Cytoplasm</location>
    </subcellularLocation>
    <subcellularLocation>
        <location evidence="1">Endomembrane system</location>
        <topology evidence="1">Peripheral membrane protein</topology>
    </subcellularLocation>
</comment>
<dbReference type="Proteomes" id="UP000276991">
    <property type="component" value="Unassembled WGS sequence"/>
</dbReference>
<dbReference type="GO" id="GO:0005794">
    <property type="term" value="C:Golgi apparatus"/>
    <property type="evidence" value="ECO:0007669"/>
    <property type="project" value="TreeGrafter"/>
</dbReference>
<keyword evidence="3" id="KW-0963">Cytoplasm</keyword>
<proteinExistence type="predicted"/>
<dbReference type="Pfam" id="PF01465">
    <property type="entry name" value="GRIP"/>
    <property type="match status" value="1"/>
</dbReference>
<sequence length="192" mass="22418">MDSFTYLIRPSIEAVDAANKDVKNDDNEEKCEEKSLKDVIYGQSEELVTTDIRNQPESLTTPQSIIQMISRQLEHAQELLNESEATNARLVEQTKLLKEEIRRMERDKERENHLSNTEYLKNVIMKFIAPEKVTDERGHLIPVLTTMLKLTNEEVNLLSQRMLRRIIRQHLLGEIIFGLVYLSSLFSSPYWL</sequence>
<dbReference type="STRING" id="6277.A0A498SVA4"/>
<dbReference type="PANTHER" id="PTHR23157">
    <property type="entry name" value="GRIP AND COILED-COIL DOMAIN-CONTAINING PROTEIN 1"/>
    <property type="match status" value="1"/>
</dbReference>
<evidence type="ECO:0000313" key="9">
    <source>
        <dbReference type="Proteomes" id="UP000276991"/>
    </source>
</evidence>
<evidence type="ECO:0000256" key="5">
    <source>
        <dbReference type="ARBA" id="ARBA00023136"/>
    </source>
</evidence>
<dbReference type="OrthoDB" id="1926336at2759"/>
<evidence type="ECO:0000256" key="4">
    <source>
        <dbReference type="ARBA" id="ARBA00023054"/>
    </source>
</evidence>
<name>A0A498SVA4_ACAVI</name>
<dbReference type="PROSITE" id="PS50913">
    <property type="entry name" value="GRIP"/>
    <property type="match status" value="1"/>
</dbReference>
<gene>
    <name evidence="8" type="ORF">NAV_LOCUS8836</name>
</gene>
<evidence type="ECO:0000256" key="3">
    <source>
        <dbReference type="ARBA" id="ARBA00022490"/>
    </source>
</evidence>
<evidence type="ECO:0000256" key="2">
    <source>
        <dbReference type="ARBA" id="ARBA00004496"/>
    </source>
</evidence>
<dbReference type="AlphaFoldDB" id="A0A498SVA4"/>
<feature type="coiled-coil region" evidence="6">
    <location>
        <begin position="66"/>
        <end position="114"/>
    </location>
</feature>
<protein>
    <recommendedName>
        <fullName evidence="7">GRIP domain-containing protein</fullName>
    </recommendedName>
</protein>
<feature type="domain" description="GRIP" evidence="7">
    <location>
        <begin position="110"/>
        <end position="161"/>
    </location>
</feature>
<dbReference type="SMART" id="SM00755">
    <property type="entry name" value="Grip"/>
    <property type="match status" value="1"/>
</dbReference>
<keyword evidence="5" id="KW-0472">Membrane</keyword>
<organism evidence="8 9">
    <name type="scientific">Acanthocheilonema viteae</name>
    <name type="common">Filarial nematode worm</name>
    <name type="synonym">Dipetalonema viteae</name>
    <dbReference type="NCBI Taxonomy" id="6277"/>
    <lineage>
        <taxon>Eukaryota</taxon>
        <taxon>Metazoa</taxon>
        <taxon>Ecdysozoa</taxon>
        <taxon>Nematoda</taxon>
        <taxon>Chromadorea</taxon>
        <taxon>Rhabditida</taxon>
        <taxon>Spirurina</taxon>
        <taxon>Spiruromorpha</taxon>
        <taxon>Filarioidea</taxon>
        <taxon>Onchocercidae</taxon>
        <taxon>Acanthocheilonema</taxon>
    </lineage>
</organism>
<dbReference type="InterPro" id="IPR051952">
    <property type="entry name" value="Golgi-autophagy_related"/>
</dbReference>